<accession>A0A3G8GV97</accession>
<dbReference type="OrthoDB" id="8961209at2"/>
<evidence type="ECO:0000313" key="1">
    <source>
        <dbReference type="EMBL" id="AZG12147.1"/>
    </source>
</evidence>
<keyword evidence="1" id="KW-0614">Plasmid</keyword>
<name>A0A3G8GV97_9BURK</name>
<dbReference type="AlphaFoldDB" id="A0A3G8GV97"/>
<evidence type="ECO:0000313" key="2">
    <source>
        <dbReference type="Proteomes" id="UP000270411"/>
    </source>
</evidence>
<dbReference type="KEGG" id="cpau:EHF44_01375"/>
<reference evidence="2" key="1">
    <citation type="submission" date="2018-11" db="EMBL/GenBank/DDBJ databases">
        <title>FDA dAtabase for Regulatory Grade micrObial Sequences (FDA-ARGOS): Supporting development and validation of Infectious Disease Dx tests.</title>
        <authorList>
            <person name="Goldberg B."/>
            <person name="Campos J."/>
            <person name="Tallon L."/>
            <person name="Sadzewicz L."/>
            <person name="Zhao X."/>
            <person name="Vavikolanu K."/>
            <person name="Mehta A."/>
            <person name="Aluvathingal J."/>
            <person name="Nadendla S."/>
            <person name="Geyer C."/>
            <person name="Nandy P."/>
            <person name="Yan Y."/>
            <person name="Sichtig H."/>
        </authorList>
    </citation>
    <scope>NUCLEOTIDE SEQUENCE [LARGE SCALE GENOMIC DNA]</scope>
    <source>
        <strain evidence="2">FDAARGOS_614</strain>
        <plasmid evidence="2">unnamed1</plasmid>
    </source>
</reference>
<organism evidence="1 2">
    <name type="scientific">Cupriavidus pauculus</name>
    <dbReference type="NCBI Taxonomy" id="82633"/>
    <lineage>
        <taxon>Bacteria</taxon>
        <taxon>Pseudomonadati</taxon>
        <taxon>Pseudomonadota</taxon>
        <taxon>Betaproteobacteria</taxon>
        <taxon>Burkholderiales</taxon>
        <taxon>Burkholderiaceae</taxon>
        <taxon>Cupriavidus</taxon>
    </lineage>
</organism>
<dbReference type="Proteomes" id="UP000270411">
    <property type="component" value="Plasmid unnamed1"/>
</dbReference>
<proteinExistence type="predicted"/>
<geneLocation type="plasmid" evidence="1">
    <name>unnamed1</name>
</geneLocation>
<gene>
    <name evidence="1" type="ORF">EHF44_01375</name>
</gene>
<sequence length="217" mass="23675">MTEGRTELLYAAFRERVEYHLLSALVRGKATLGRDDVSAQNALAQLEARLKAVGRWIRVHGFVDVATFGQHSSAANLSRKARALISIQGATLESARRVLTAERVEFLWAEHLAATLDEDETAGAIDWVELVDAQGRIIGTGRPRHRSLVWELVEHLAEEACAARTVAAAAMDADATHARYEAPDRAAALVAEANYQRSIVAAASFWRQTHAGLAGPR</sequence>
<protein>
    <submittedName>
        <fullName evidence="1">Uncharacterized protein</fullName>
    </submittedName>
</protein>
<dbReference type="RefSeq" id="WP_038315709.1">
    <property type="nucleotide sequence ID" value="NZ_CP033968.1"/>
</dbReference>
<dbReference type="EMBL" id="CP033968">
    <property type="protein sequence ID" value="AZG12147.1"/>
    <property type="molecule type" value="Genomic_DNA"/>
</dbReference>